<proteinExistence type="predicted"/>
<feature type="transmembrane region" description="Helical" evidence="1">
    <location>
        <begin position="26"/>
        <end position="49"/>
    </location>
</feature>
<keyword evidence="1" id="KW-0472">Membrane</keyword>
<dbReference type="Pfam" id="PF09335">
    <property type="entry name" value="VTT_dom"/>
    <property type="match status" value="1"/>
</dbReference>
<evidence type="ECO:0000313" key="3">
    <source>
        <dbReference type="EMBL" id="ADU97669.1"/>
    </source>
</evidence>
<dbReference type="InterPro" id="IPR032816">
    <property type="entry name" value="VTT_dom"/>
</dbReference>
<feature type="domain" description="VTT" evidence="2">
    <location>
        <begin position="37"/>
        <end position="155"/>
    </location>
</feature>
<accession>E8T5U3</accession>
<reference evidence="3" key="1">
    <citation type="submission" date="2011-01" db="EMBL/GenBank/DDBJ databases">
        <title>Complete sequence of chromosome of Thermovibrio ammonificans HB-1.</title>
        <authorList>
            <consortium name="US DOE Joint Genome Institute"/>
            <person name="Lucas S."/>
            <person name="Copeland A."/>
            <person name="Lapidus A."/>
            <person name="Cheng J.-F."/>
            <person name="Goodwin L."/>
            <person name="Pitluck S."/>
            <person name="Davenport K."/>
            <person name="Detter J.C."/>
            <person name="Han C."/>
            <person name="Tapia R."/>
            <person name="Land M."/>
            <person name="Hauser L."/>
            <person name="Kyrpides N."/>
            <person name="Ivanova N."/>
            <person name="Ovchinnikova G."/>
            <person name="Vetriani C."/>
            <person name="Woyke T."/>
        </authorList>
    </citation>
    <scope>NUCLEOTIDE SEQUENCE [LARGE SCALE GENOMIC DNA]</scope>
    <source>
        <strain evidence="3">HB-1</strain>
    </source>
</reference>
<dbReference type="AlphaFoldDB" id="E8T5U3"/>
<gene>
    <name evidence="3" type="ordered locus">Theam_1713</name>
</gene>
<dbReference type="STRING" id="648996.Theam_1713"/>
<evidence type="ECO:0000313" key="4">
    <source>
        <dbReference type="Proteomes" id="UP000006362"/>
    </source>
</evidence>
<evidence type="ECO:0000259" key="2">
    <source>
        <dbReference type="Pfam" id="PF09335"/>
    </source>
</evidence>
<name>E8T5U3_THEA1</name>
<feature type="transmembrane region" description="Helical" evidence="1">
    <location>
        <begin position="169"/>
        <end position="187"/>
    </location>
</feature>
<dbReference type="RefSeq" id="WP_013538454.1">
    <property type="nucleotide sequence ID" value="NC_014926.1"/>
</dbReference>
<dbReference type="EMBL" id="CP002444">
    <property type="protein sequence ID" value="ADU97669.1"/>
    <property type="molecule type" value="Genomic_DNA"/>
</dbReference>
<dbReference type="PANTHER" id="PTHR42709">
    <property type="entry name" value="ALKALINE PHOSPHATASE LIKE PROTEIN"/>
    <property type="match status" value="1"/>
</dbReference>
<keyword evidence="4" id="KW-1185">Reference proteome</keyword>
<feature type="transmembrane region" description="Helical" evidence="1">
    <location>
        <begin position="56"/>
        <end position="78"/>
    </location>
</feature>
<dbReference type="InterPro" id="IPR051311">
    <property type="entry name" value="DedA_domain"/>
</dbReference>
<evidence type="ECO:0000256" key="1">
    <source>
        <dbReference type="SAM" id="Phobius"/>
    </source>
</evidence>
<protein>
    <submittedName>
        <fullName evidence="3">SNARE associated Golgi protein-like protein</fullName>
    </submittedName>
</protein>
<dbReference type="eggNOG" id="COG1238">
    <property type="taxonomic scope" value="Bacteria"/>
</dbReference>
<keyword evidence="1" id="KW-1133">Transmembrane helix</keyword>
<organism evidence="3 4">
    <name type="scientific">Thermovibrio ammonificans (strain DSM 15698 / JCM 12110 / HB-1)</name>
    <dbReference type="NCBI Taxonomy" id="648996"/>
    <lineage>
        <taxon>Bacteria</taxon>
        <taxon>Pseudomonadati</taxon>
        <taxon>Aquificota</taxon>
        <taxon>Aquificia</taxon>
        <taxon>Desulfurobacteriales</taxon>
        <taxon>Desulfurobacteriaceae</taxon>
        <taxon>Thermovibrio</taxon>
    </lineage>
</organism>
<sequence>MSGKGILSIAFWKGLAAKYGAAALALNAFIEAIFFPIPPDVLLVTLAALYPDKAFFYAAVATLFSTLGGVVGYAVGYVGGRPLAEKLFGREKVLKVHRLYESYEGLIILLAGFTPLPYKVFTVTSGVLFASLRKLIVFSLIGRGTRFFAEAALFYFFGPQVKSFVTQNLNAIFLGLGVITVLSFLAYRRFKKGRLP</sequence>
<dbReference type="KEGG" id="tam:Theam_1713"/>
<feature type="transmembrane region" description="Helical" evidence="1">
    <location>
        <begin position="135"/>
        <end position="157"/>
    </location>
</feature>
<dbReference type="HOGENOM" id="CLU_098634_1_0_0"/>
<dbReference type="Proteomes" id="UP000006362">
    <property type="component" value="Chromosome"/>
</dbReference>
<feature type="transmembrane region" description="Helical" evidence="1">
    <location>
        <begin position="106"/>
        <end position="128"/>
    </location>
</feature>
<keyword evidence="1" id="KW-0812">Transmembrane</keyword>
<dbReference type="GO" id="GO:0005886">
    <property type="term" value="C:plasma membrane"/>
    <property type="evidence" value="ECO:0007669"/>
    <property type="project" value="TreeGrafter"/>
</dbReference>
<dbReference type="PANTHER" id="PTHR42709:SF11">
    <property type="entry name" value="DEDA FAMILY PROTEIN"/>
    <property type="match status" value="1"/>
</dbReference>